<dbReference type="SUPFAM" id="SSF52833">
    <property type="entry name" value="Thioredoxin-like"/>
    <property type="match status" value="1"/>
</dbReference>
<dbReference type="EMBL" id="VIFK01000046">
    <property type="protein sequence ID" value="TQE99671.1"/>
    <property type="molecule type" value="Genomic_DNA"/>
</dbReference>
<dbReference type="Proteomes" id="UP000315400">
    <property type="component" value="Unassembled WGS sequence"/>
</dbReference>
<reference evidence="2 3" key="1">
    <citation type="submission" date="2019-06" db="EMBL/GenBank/DDBJ databases">
        <title>Metagenome assembled Genome of Spiribacter salinus SL48-SHIP from the microbial mat of Salt Lake 48 (Novosibirsk region, Russia).</title>
        <authorList>
            <person name="Shipova A."/>
            <person name="Rozanov A.S."/>
            <person name="Bryanskaya A.V."/>
            <person name="Peltek S.E."/>
        </authorList>
    </citation>
    <scope>NUCLEOTIDE SEQUENCE [LARGE SCALE GENOMIC DNA]</scope>
    <source>
        <strain evidence="2">SL48-SHIP-2</strain>
    </source>
</reference>
<dbReference type="GO" id="GO:0048511">
    <property type="term" value="P:rhythmic process"/>
    <property type="evidence" value="ECO:0007669"/>
    <property type="project" value="InterPro"/>
</dbReference>
<evidence type="ECO:0000313" key="2">
    <source>
        <dbReference type="EMBL" id="TQE99671.1"/>
    </source>
</evidence>
<organism evidence="2 3">
    <name type="scientific">Spiribacter salinus</name>
    <dbReference type="NCBI Taxonomy" id="1335746"/>
    <lineage>
        <taxon>Bacteria</taxon>
        <taxon>Pseudomonadati</taxon>
        <taxon>Pseudomonadota</taxon>
        <taxon>Gammaproteobacteria</taxon>
        <taxon>Chromatiales</taxon>
        <taxon>Ectothiorhodospiraceae</taxon>
        <taxon>Spiribacter</taxon>
    </lineage>
</organism>
<sequence length="96" mass="10462">MPLLILFVTGNAPRTVRARANLSRVLREMGLDSIKPQEVDLLETPQEGLTYSIFATPSLLRTDSGGDEGLLYGDLSDTDRLRRFLADLGDAEGPTA</sequence>
<dbReference type="Pfam" id="PF07689">
    <property type="entry name" value="KaiB"/>
    <property type="match status" value="1"/>
</dbReference>
<dbReference type="SMART" id="SM01248">
    <property type="entry name" value="KaiB"/>
    <property type="match status" value="1"/>
</dbReference>
<feature type="domain" description="KaiB" evidence="1">
    <location>
        <begin position="5"/>
        <end position="87"/>
    </location>
</feature>
<dbReference type="InterPro" id="IPR036249">
    <property type="entry name" value="Thioredoxin-like_sf"/>
</dbReference>
<comment type="caution">
    <text evidence="2">The sequence shown here is derived from an EMBL/GenBank/DDBJ whole genome shotgun (WGS) entry which is preliminary data.</text>
</comment>
<proteinExistence type="predicted"/>
<gene>
    <name evidence="2" type="ORF">FKY71_07455</name>
</gene>
<dbReference type="InterPro" id="IPR011649">
    <property type="entry name" value="KaiB_domain"/>
</dbReference>
<dbReference type="Gene3D" id="3.40.30.10">
    <property type="entry name" value="Glutaredoxin"/>
    <property type="match status" value="1"/>
</dbReference>
<evidence type="ECO:0000313" key="3">
    <source>
        <dbReference type="Proteomes" id="UP000315400"/>
    </source>
</evidence>
<dbReference type="AlphaFoldDB" id="A0A540VSD6"/>
<accession>A0A540VSD6</accession>
<evidence type="ECO:0000259" key="1">
    <source>
        <dbReference type="SMART" id="SM01248"/>
    </source>
</evidence>
<name>A0A540VSD6_9GAMM</name>
<protein>
    <recommendedName>
        <fullName evidence="1">KaiB domain-containing protein</fullName>
    </recommendedName>
</protein>